<dbReference type="EMBL" id="CP013926">
    <property type="protein sequence ID" value="AMJ76166.1"/>
    <property type="molecule type" value="Genomic_DNA"/>
</dbReference>
<feature type="transmembrane region" description="Helical" evidence="1">
    <location>
        <begin position="132"/>
        <end position="151"/>
    </location>
</feature>
<protein>
    <recommendedName>
        <fullName evidence="4">RDD family protein</fullName>
    </recommendedName>
</protein>
<name>A0ABN4LU98_9ALTE</name>
<keyword evidence="1" id="KW-0812">Transmembrane</keyword>
<dbReference type="GeneID" id="83260138"/>
<gene>
    <name evidence="2" type="ORF">AVL57_20665</name>
</gene>
<accession>A0ABN4LU98</accession>
<feature type="transmembrane region" description="Helical" evidence="1">
    <location>
        <begin position="47"/>
        <end position="64"/>
    </location>
</feature>
<dbReference type="RefSeq" id="WP_057795136.1">
    <property type="nucleotide sequence ID" value="NZ_CANLMS010000005.1"/>
</dbReference>
<evidence type="ECO:0000313" key="2">
    <source>
        <dbReference type="EMBL" id="AMJ76166.1"/>
    </source>
</evidence>
<sequence>MNDFNKSADDNGIDNDLSALWQAQPVSNVDLEEVKKTFKSQTRKQRLYFLIDCLSLVPGVWIFIHYWGELPVTARVLYFGLMFFVIPLLGYQLWLRRVAAFGSNAQTNNHVQQLKKQFKNNARIAFINKHSAWIAVPIVIAFNTIFTLAKAAEEREYGLVLMVTAITAGIMAVWYVWAHRRQKQFEKKLTALNNMSDGG</sequence>
<feature type="transmembrane region" description="Helical" evidence="1">
    <location>
        <begin position="76"/>
        <end position="94"/>
    </location>
</feature>
<proteinExistence type="predicted"/>
<organism evidence="2 3">
    <name type="scientific">Alteromonas stellipolaris</name>
    <dbReference type="NCBI Taxonomy" id="233316"/>
    <lineage>
        <taxon>Bacteria</taxon>
        <taxon>Pseudomonadati</taxon>
        <taxon>Pseudomonadota</taxon>
        <taxon>Gammaproteobacteria</taxon>
        <taxon>Alteromonadales</taxon>
        <taxon>Alteromonadaceae</taxon>
        <taxon>Alteromonas/Salinimonas group</taxon>
        <taxon>Alteromonas</taxon>
    </lineage>
</organism>
<dbReference type="Proteomes" id="UP000056750">
    <property type="component" value="Chromosome"/>
</dbReference>
<reference evidence="2 3" key="1">
    <citation type="submission" date="2015-12" db="EMBL/GenBank/DDBJ databases">
        <title>Intraspecies pangenome expansion in the marine bacterium Alteromonas.</title>
        <authorList>
            <person name="Lopez-Perez M."/>
            <person name="Rodriguez-Valera F."/>
        </authorList>
    </citation>
    <scope>NUCLEOTIDE SEQUENCE [LARGE SCALE GENOMIC DNA]</scope>
    <source>
        <strain evidence="2 3">LMG 21861</strain>
    </source>
</reference>
<keyword evidence="1" id="KW-1133">Transmembrane helix</keyword>
<feature type="transmembrane region" description="Helical" evidence="1">
    <location>
        <begin position="157"/>
        <end position="178"/>
    </location>
</feature>
<evidence type="ECO:0000256" key="1">
    <source>
        <dbReference type="SAM" id="Phobius"/>
    </source>
</evidence>
<evidence type="ECO:0008006" key="4">
    <source>
        <dbReference type="Google" id="ProtNLM"/>
    </source>
</evidence>
<keyword evidence="1" id="KW-0472">Membrane</keyword>
<evidence type="ECO:0000313" key="3">
    <source>
        <dbReference type="Proteomes" id="UP000056750"/>
    </source>
</evidence>
<keyword evidence="3" id="KW-1185">Reference proteome</keyword>